<comment type="cofactor">
    <cofactor evidence="1">
        <name>FAD</name>
        <dbReference type="ChEBI" id="CHEBI:57692"/>
    </cofactor>
</comment>
<accession>A0A0A5FUU9</accession>
<dbReference type="eggNOG" id="COG1233">
    <property type="taxonomic scope" value="Bacteria"/>
</dbReference>
<feature type="domain" description="Amine oxidase" evidence="11">
    <location>
        <begin position="11"/>
        <end position="485"/>
    </location>
</feature>
<evidence type="ECO:0000313" key="12">
    <source>
        <dbReference type="EMBL" id="KGX84526.1"/>
    </source>
</evidence>
<evidence type="ECO:0000256" key="3">
    <source>
        <dbReference type="ARBA" id="ARBA00023002"/>
    </source>
</evidence>
<evidence type="ECO:0000256" key="6">
    <source>
        <dbReference type="ARBA" id="ARBA00039159"/>
    </source>
</evidence>
<evidence type="ECO:0000313" key="13">
    <source>
        <dbReference type="Proteomes" id="UP000030403"/>
    </source>
</evidence>
<reference evidence="12 13" key="1">
    <citation type="submission" date="2013-08" db="EMBL/GenBank/DDBJ databases">
        <authorList>
            <person name="Huang J."/>
            <person name="Wang G."/>
        </authorList>
    </citation>
    <scope>NUCLEOTIDE SEQUENCE [LARGE SCALE GENOMIC DNA]</scope>
    <source>
        <strain evidence="12 13">BH030004</strain>
    </source>
</reference>
<evidence type="ECO:0000256" key="2">
    <source>
        <dbReference type="ARBA" id="ARBA00022746"/>
    </source>
</evidence>
<evidence type="ECO:0000256" key="7">
    <source>
        <dbReference type="ARBA" id="ARBA00041900"/>
    </source>
</evidence>
<dbReference type="Pfam" id="PF01593">
    <property type="entry name" value="Amino_oxidase"/>
    <property type="match status" value="1"/>
</dbReference>
<comment type="catalytic activity">
    <reaction evidence="9">
        <text>all-trans-4,4'-diaponeurosporene + 2 AH2 + 2 O2 = 4,4'-diaponeurosporenal + 2 A + 3 H2O</text>
        <dbReference type="Rhea" id="RHEA:56104"/>
        <dbReference type="ChEBI" id="CHEBI:13193"/>
        <dbReference type="ChEBI" id="CHEBI:15377"/>
        <dbReference type="ChEBI" id="CHEBI:15379"/>
        <dbReference type="ChEBI" id="CHEBI:17499"/>
        <dbReference type="ChEBI" id="CHEBI:62743"/>
        <dbReference type="ChEBI" id="CHEBI:79065"/>
    </reaction>
</comment>
<evidence type="ECO:0000259" key="11">
    <source>
        <dbReference type="Pfam" id="PF01593"/>
    </source>
</evidence>
<protein>
    <recommendedName>
        <fullName evidence="6">4,4'-diaponeurosporene oxygenase</fullName>
    </recommendedName>
    <alternativeName>
        <fullName evidence="7">4,4'-diaponeurosporene oxidase</fullName>
    </alternativeName>
    <alternativeName>
        <fullName evidence="8">Carotenoid oxidase</fullName>
    </alternativeName>
</protein>
<organism evidence="12 13">
    <name type="scientific">Pontibacillus marinus BH030004 = DSM 16465</name>
    <dbReference type="NCBI Taxonomy" id="1385511"/>
    <lineage>
        <taxon>Bacteria</taxon>
        <taxon>Bacillati</taxon>
        <taxon>Bacillota</taxon>
        <taxon>Bacilli</taxon>
        <taxon>Bacillales</taxon>
        <taxon>Bacillaceae</taxon>
        <taxon>Pontibacillus</taxon>
    </lineage>
</organism>
<dbReference type="GO" id="GO:0016491">
    <property type="term" value="F:oxidoreductase activity"/>
    <property type="evidence" value="ECO:0007669"/>
    <property type="project" value="UniProtKB-KW"/>
</dbReference>
<dbReference type="EMBL" id="AVPF01000054">
    <property type="protein sequence ID" value="KGX84526.1"/>
    <property type="molecule type" value="Genomic_DNA"/>
</dbReference>
<evidence type="ECO:0000256" key="8">
    <source>
        <dbReference type="ARBA" id="ARBA00042619"/>
    </source>
</evidence>
<keyword evidence="2 10" id="KW-0125">Carotenoid biosynthesis</keyword>
<dbReference type="InterPro" id="IPR036188">
    <property type="entry name" value="FAD/NAD-bd_sf"/>
</dbReference>
<sequence length="492" mass="55030">MKTVAIIGGGLGGLTAAITLASSGYHVKLFEKNSHFGGKMLAVDQEGYHFDFGPNTITLPHVFQNVLEKAGLNPNHYFTFEKLTHHTRNTFSDGLSFDLSSSESYMTNQLKQLDPKGAAKYKSFIKDIEKLYSLSNQHFFHRTFQSWRDYLSPQLGNALRKVKPTRTLHDFYEQYFQNPRIIQALDRYATYIGSNPYVAPATFAMIAYLELVDGVYYTKGGNTNIAKGFVHAAKDLGVELYANAKVRQLHVHQKQVEGVVLENGETIEADEVIINGDLLKAYPDLVSEEHRPHFSNQKVREFEPSISGFVILAGLEGRIPDLHHHHVFFSGNYKKEFKQIESGHYATEPTIYICTSSKVDPDVSPNGDNCFILVNAPPTSVGEDDDLDPEEYKQVIYDRLKSFGIDIQSKLKYEQVWTPEDIRDKFGAFRGSLYGPASNRKVDAFARPFNRSQDIQNLYFAGGSTHPGGGSPMVVLSGKNVAEAIVKKHGGG</sequence>
<comment type="pathway">
    <text evidence="4">Carotenoid biosynthesis; staphyloxanthin biosynthesis; staphyloxanthin from farnesyl diphosphate: step 3/5.</text>
</comment>
<gene>
    <name evidence="12" type="ORF">N783_17310</name>
</gene>
<dbReference type="NCBIfam" id="TIGR02734">
    <property type="entry name" value="crtI_fam"/>
    <property type="match status" value="1"/>
</dbReference>
<evidence type="ECO:0000256" key="1">
    <source>
        <dbReference type="ARBA" id="ARBA00001974"/>
    </source>
</evidence>
<keyword evidence="13" id="KW-1185">Reference proteome</keyword>
<evidence type="ECO:0000256" key="4">
    <source>
        <dbReference type="ARBA" id="ARBA00037901"/>
    </source>
</evidence>
<dbReference type="OrthoDB" id="9814556at2"/>
<dbReference type="PANTHER" id="PTHR43734:SF7">
    <property type="entry name" value="4,4'-DIAPONEUROSPORENE OXYGENASE"/>
    <property type="match status" value="1"/>
</dbReference>
<evidence type="ECO:0000256" key="5">
    <source>
        <dbReference type="ARBA" id="ARBA00038194"/>
    </source>
</evidence>
<comment type="caution">
    <text evidence="12">The sequence shown here is derived from an EMBL/GenBank/DDBJ whole genome shotgun (WGS) entry which is preliminary data.</text>
</comment>
<proteinExistence type="inferred from homology"/>
<dbReference type="RefSeq" id="WP_036842974.1">
    <property type="nucleotide sequence ID" value="NZ_AULJ01000056.1"/>
</dbReference>
<dbReference type="SUPFAM" id="SSF51905">
    <property type="entry name" value="FAD/NAD(P)-binding domain"/>
    <property type="match status" value="1"/>
</dbReference>
<dbReference type="AlphaFoldDB" id="A0A0A5FUU9"/>
<comment type="similarity">
    <text evidence="5">Belongs to the carotenoid/retinoid oxidoreductase family. CrtP subfamily.</text>
</comment>
<keyword evidence="3 10" id="KW-0560">Oxidoreductase</keyword>
<dbReference type="GO" id="GO:0016117">
    <property type="term" value="P:carotenoid biosynthetic process"/>
    <property type="evidence" value="ECO:0007669"/>
    <property type="project" value="UniProtKB-KW"/>
</dbReference>
<dbReference type="STRING" id="1385511.GCA_000425225_03761"/>
<dbReference type="InterPro" id="IPR002937">
    <property type="entry name" value="Amino_oxidase"/>
</dbReference>
<evidence type="ECO:0000256" key="9">
    <source>
        <dbReference type="ARBA" id="ARBA00048532"/>
    </source>
</evidence>
<dbReference type="PANTHER" id="PTHR43734">
    <property type="entry name" value="PHYTOENE DESATURASE"/>
    <property type="match status" value="1"/>
</dbReference>
<evidence type="ECO:0000256" key="10">
    <source>
        <dbReference type="RuleBase" id="RU362075"/>
    </source>
</evidence>
<dbReference type="InterPro" id="IPR014105">
    <property type="entry name" value="Carotenoid/retinoid_OxRdtase"/>
</dbReference>
<dbReference type="Proteomes" id="UP000030403">
    <property type="component" value="Unassembled WGS sequence"/>
</dbReference>
<name>A0A0A5FUU9_9BACI</name>
<dbReference type="Gene3D" id="3.50.50.60">
    <property type="entry name" value="FAD/NAD(P)-binding domain"/>
    <property type="match status" value="2"/>
</dbReference>